<name>A0A451D4B0_9GAMM</name>
<feature type="domain" description="Flavodoxin" evidence="8">
    <location>
        <begin position="4"/>
        <end position="151"/>
    </location>
</feature>
<evidence type="ECO:0000256" key="5">
    <source>
        <dbReference type="ARBA" id="ARBA00023136"/>
    </source>
</evidence>
<dbReference type="Proteomes" id="UP000294338">
    <property type="component" value="Chromosome 1"/>
</dbReference>
<dbReference type="PANTHER" id="PTHR38030">
    <property type="entry name" value="PROTOPORPHYRINOGEN IX DEHYDROGENASE [MENAQUINONE]"/>
    <property type="match status" value="1"/>
</dbReference>
<dbReference type="GO" id="GO:0004729">
    <property type="term" value="F:oxygen-dependent protoporphyrinogen oxidase activity"/>
    <property type="evidence" value="ECO:0007669"/>
    <property type="project" value="InterPro"/>
</dbReference>
<evidence type="ECO:0000256" key="7">
    <source>
        <dbReference type="HAMAP-Rule" id="MF_00853"/>
    </source>
</evidence>
<gene>
    <name evidence="7 9" type="primary">hemG</name>
    <name evidence="9" type="ORF">ERCISPPS3390_369</name>
</gene>
<dbReference type="InterPro" id="IPR026816">
    <property type="entry name" value="Flavodoxin_dom"/>
</dbReference>
<comment type="pathway">
    <text evidence="7">Porphyrin-containing compound metabolism; protoporphyrin-IX biosynthesis; protoporphyrin-IX from protoporphyrinogen-IX: step 1/1.</text>
</comment>
<evidence type="ECO:0000313" key="10">
    <source>
        <dbReference type="Proteomes" id="UP000294338"/>
    </source>
</evidence>
<reference evidence="9 10" key="1">
    <citation type="submission" date="2019-02" db="EMBL/GenBank/DDBJ databases">
        <authorList>
            <person name="Manzano-Marin A."/>
            <person name="Manzano-Marin A."/>
        </authorList>
    </citation>
    <scope>NUCLEOTIDE SEQUENCE [LARGE SCALE GENOMIC DNA]</scope>
    <source>
        <strain evidence="9 10">ErCisplendens/pseudotsugae</strain>
    </source>
</reference>
<protein>
    <recommendedName>
        <fullName evidence="7">Protoporphyrinogen IX dehydrogenase [quinone]</fullName>
        <ecNumber evidence="7">1.3.5.3</ecNumber>
    </recommendedName>
    <alternativeName>
        <fullName evidence="7">Protoporphyrinogen IX dehydrogenase [menaquinone]</fullName>
    </alternativeName>
    <alternativeName>
        <fullName evidence="7">Protoporphyrinogen IX dehydrogenase [ubiquinone]</fullName>
    </alternativeName>
    <alternativeName>
        <fullName evidence="7">Protoporphyrinogen oxidase</fullName>
        <shortName evidence="7">PPO</shortName>
    </alternativeName>
</protein>
<evidence type="ECO:0000256" key="4">
    <source>
        <dbReference type="ARBA" id="ARBA00023002"/>
    </source>
</evidence>
<dbReference type="HAMAP" id="MF_00853">
    <property type="entry name" value="HemG"/>
    <property type="match status" value="1"/>
</dbReference>
<comment type="subcellular location">
    <subcellularLocation>
        <location evidence="7">Cell membrane</location>
        <topology evidence="7">Peripheral membrane protein</topology>
    </subcellularLocation>
</comment>
<dbReference type="GO" id="GO:0070819">
    <property type="term" value="F:menaquinone-dependent protoporphyrinogen oxidase activity"/>
    <property type="evidence" value="ECO:0007669"/>
    <property type="project" value="UniProtKB-UniRule"/>
</dbReference>
<keyword evidence="3 7" id="KW-0547">Nucleotide-binding</keyword>
<keyword evidence="7" id="KW-1003">Cell membrane</keyword>
<comment type="catalytic activity">
    <reaction evidence="7">
        <text>protoporphyrinogen IX + 3 a ubiquinone = protoporphyrin IX + 3 a ubiquinol</text>
        <dbReference type="Rhea" id="RHEA:63936"/>
        <dbReference type="Rhea" id="RHEA-COMP:9565"/>
        <dbReference type="Rhea" id="RHEA-COMP:9566"/>
        <dbReference type="ChEBI" id="CHEBI:16389"/>
        <dbReference type="ChEBI" id="CHEBI:17976"/>
        <dbReference type="ChEBI" id="CHEBI:57306"/>
        <dbReference type="ChEBI" id="CHEBI:57307"/>
    </reaction>
</comment>
<keyword evidence="4 7" id="KW-0560">Oxidoreductase</keyword>
<evidence type="ECO:0000256" key="3">
    <source>
        <dbReference type="ARBA" id="ARBA00022741"/>
    </source>
</evidence>
<evidence type="ECO:0000313" key="9">
    <source>
        <dbReference type="EMBL" id="VFP80499.1"/>
    </source>
</evidence>
<keyword evidence="6 7" id="KW-0627">Porphyrin biosynthesis</keyword>
<dbReference type="AlphaFoldDB" id="A0A451D4B0"/>
<organism evidence="9 10">
    <name type="scientific">Candidatus Erwinia haradaeae</name>
    <dbReference type="NCBI Taxonomy" id="1922217"/>
    <lineage>
        <taxon>Bacteria</taxon>
        <taxon>Pseudomonadati</taxon>
        <taxon>Pseudomonadota</taxon>
        <taxon>Gammaproteobacteria</taxon>
        <taxon>Enterobacterales</taxon>
        <taxon>Erwiniaceae</taxon>
        <taxon>Erwinia</taxon>
    </lineage>
</organism>
<dbReference type="EMBL" id="LR217705">
    <property type="protein sequence ID" value="VFP80499.1"/>
    <property type="molecule type" value="Genomic_DNA"/>
</dbReference>
<dbReference type="InterPro" id="IPR029039">
    <property type="entry name" value="Flavoprotein-like_sf"/>
</dbReference>
<keyword evidence="2 7" id="KW-0288">FMN</keyword>
<dbReference type="GO" id="GO:0010181">
    <property type="term" value="F:FMN binding"/>
    <property type="evidence" value="ECO:0007669"/>
    <property type="project" value="UniProtKB-UniRule"/>
</dbReference>
<dbReference type="SUPFAM" id="SSF52218">
    <property type="entry name" value="Flavoproteins"/>
    <property type="match status" value="1"/>
</dbReference>
<dbReference type="Gene3D" id="3.40.50.360">
    <property type="match status" value="1"/>
</dbReference>
<dbReference type="InterPro" id="IPR052200">
    <property type="entry name" value="Protoporphyrinogen_IX_DH"/>
</dbReference>
<accession>A0A451D4B0</accession>
<evidence type="ECO:0000256" key="1">
    <source>
        <dbReference type="ARBA" id="ARBA00022630"/>
    </source>
</evidence>
<keyword evidence="5" id="KW-0472">Membrane</keyword>
<evidence type="ECO:0000259" key="8">
    <source>
        <dbReference type="Pfam" id="PF12724"/>
    </source>
</evidence>
<comment type="similarity">
    <text evidence="7">Belongs to the HemG family.</text>
</comment>
<dbReference type="Pfam" id="PF12724">
    <property type="entry name" value="Flavodoxin_5"/>
    <property type="match status" value="1"/>
</dbReference>
<dbReference type="RefSeq" id="WP_197095142.1">
    <property type="nucleotide sequence ID" value="NZ_LR217705.1"/>
</dbReference>
<dbReference type="GO" id="GO:0006782">
    <property type="term" value="P:protoporphyrinogen IX biosynthetic process"/>
    <property type="evidence" value="ECO:0007669"/>
    <property type="project" value="UniProtKB-UniRule"/>
</dbReference>
<dbReference type="PANTHER" id="PTHR38030:SF2">
    <property type="entry name" value="PROTOPORPHYRINOGEN IX DEHYDROGENASE [QUINONE]"/>
    <property type="match status" value="1"/>
</dbReference>
<dbReference type="NCBIfam" id="NF008316">
    <property type="entry name" value="PRK11104.1"/>
    <property type="match status" value="1"/>
</dbReference>
<comment type="catalytic activity">
    <reaction evidence="7">
        <text>protoporphyrinogen IX + 3 a menaquinone = protoporphyrin IX + 3 a menaquinol</text>
        <dbReference type="Rhea" id="RHEA:27409"/>
        <dbReference type="Rhea" id="RHEA-COMP:9537"/>
        <dbReference type="Rhea" id="RHEA-COMP:9539"/>
        <dbReference type="ChEBI" id="CHEBI:16374"/>
        <dbReference type="ChEBI" id="CHEBI:18151"/>
        <dbReference type="ChEBI" id="CHEBI:57306"/>
        <dbReference type="ChEBI" id="CHEBI:57307"/>
        <dbReference type="EC" id="1.3.5.3"/>
    </reaction>
</comment>
<sequence>MKILILFSSRHGQTRKISYYISRILQKKVECCTQNIESACDINCLQYDRILIGASVYYGHFHPSFEQFIKKNANILNQVISGFFSVNLVARKPEKRTPETNPYTRKLLLKSLWKPDCCAVFSGALRYPDYNFWDRFMIKLIMHITQGETDSRKPFIEYTDWTQVSSFANKFLNFHKL</sequence>
<evidence type="ECO:0000256" key="6">
    <source>
        <dbReference type="ARBA" id="ARBA00023244"/>
    </source>
</evidence>
<evidence type="ECO:0000256" key="2">
    <source>
        <dbReference type="ARBA" id="ARBA00022643"/>
    </source>
</evidence>
<dbReference type="EC" id="1.3.5.3" evidence="7"/>
<comment type="catalytic activity">
    <reaction evidence="7">
        <text>protoporphyrinogen IX + 3 a quinone = protoporphyrin IX + 3 a quinol</text>
        <dbReference type="Rhea" id="RHEA:65032"/>
        <dbReference type="ChEBI" id="CHEBI:24646"/>
        <dbReference type="ChEBI" id="CHEBI:57306"/>
        <dbReference type="ChEBI" id="CHEBI:57307"/>
        <dbReference type="ChEBI" id="CHEBI:132124"/>
        <dbReference type="EC" id="1.3.5.3"/>
    </reaction>
</comment>
<comment type="function">
    <text evidence="7">Catalyzes the 6-electron oxidation of protoporphyrinogen IX to form protoporphyrin IX; under anaerobic conditions uses menaquinone as an electron acceptor, under aerobic conditions uses ubiquinone as an electron acceptor.</text>
</comment>
<dbReference type="UniPathway" id="UPA00251">
    <property type="reaction ID" value="UER00324"/>
</dbReference>
<dbReference type="InterPro" id="IPR044264">
    <property type="entry name" value="HemG"/>
</dbReference>
<keyword evidence="1 7" id="KW-0285">Flavoprotein</keyword>
<comment type="cofactor">
    <cofactor evidence="7">
        <name>FMN</name>
        <dbReference type="ChEBI" id="CHEBI:58210"/>
    </cofactor>
    <text evidence="7">Binds 1 FMN non-covalently per subunit.</text>
</comment>
<dbReference type="GO" id="GO:0005886">
    <property type="term" value="C:plasma membrane"/>
    <property type="evidence" value="ECO:0007669"/>
    <property type="project" value="UniProtKB-SubCell"/>
</dbReference>
<proteinExistence type="inferred from homology"/>